<dbReference type="InterPro" id="IPR017937">
    <property type="entry name" value="Thioredoxin_CS"/>
</dbReference>
<evidence type="ECO:0000313" key="8">
    <source>
        <dbReference type="EMBL" id="MCY8123070.1"/>
    </source>
</evidence>
<keyword evidence="6" id="KW-0676">Redox-active center</keyword>
<dbReference type="InterPro" id="IPR036249">
    <property type="entry name" value="Thioredoxin-like_sf"/>
</dbReference>
<keyword evidence="5" id="KW-1015">Disulfide bond</keyword>
<dbReference type="CDD" id="cd02947">
    <property type="entry name" value="TRX_family"/>
    <property type="match status" value="1"/>
</dbReference>
<dbReference type="Pfam" id="PF00085">
    <property type="entry name" value="Thioredoxin"/>
    <property type="match status" value="1"/>
</dbReference>
<evidence type="ECO:0000256" key="5">
    <source>
        <dbReference type="ARBA" id="ARBA00023157"/>
    </source>
</evidence>
<comment type="similarity">
    <text evidence="1">Belongs to the thioredoxin family.</text>
</comment>
<gene>
    <name evidence="8" type="ORF">MOC45_21245</name>
</gene>
<accession>A0A9Q4DRX6</accession>
<dbReference type="GO" id="GO:0015035">
    <property type="term" value="F:protein-disulfide reductase activity"/>
    <property type="evidence" value="ECO:0007669"/>
    <property type="project" value="TreeGrafter"/>
</dbReference>
<organism evidence="8 9">
    <name type="scientific">Bacillus spizizenii</name>
    <name type="common">Bacillus subtilis subsp. spizizenii</name>
    <dbReference type="NCBI Taxonomy" id="96241"/>
    <lineage>
        <taxon>Bacteria</taxon>
        <taxon>Bacillati</taxon>
        <taxon>Bacillota</taxon>
        <taxon>Bacilli</taxon>
        <taxon>Bacillales</taxon>
        <taxon>Bacillaceae</taxon>
        <taxon>Bacillus</taxon>
    </lineage>
</organism>
<dbReference type="SUPFAM" id="SSF52833">
    <property type="entry name" value="Thioredoxin-like"/>
    <property type="match status" value="1"/>
</dbReference>
<evidence type="ECO:0000256" key="3">
    <source>
        <dbReference type="ARBA" id="ARBA00022448"/>
    </source>
</evidence>
<evidence type="ECO:0000259" key="7">
    <source>
        <dbReference type="PROSITE" id="PS51352"/>
    </source>
</evidence>
<reference evidence="8" key="1">
    <citation type="submission" date="2022-02" db="EMBL/GenBank/DDBJ databases">
        <title>Crop Bioprotection Bacillus Genome Sequencing.</title>
        <authorList>
            <person name="Dunlap C."/>
        </authorList>
    </citation>
    <scope>NUCLEOTIDE SEQUENCE</scope>
    <source>
        <strain evidence="8">M18B4</strain>
    </source>
</reference>
<feature type="domain" description="Thioredoxin" evidence="7">
    <location>
        <begin position="6"/>
        <end position="121"/>
    </location>
</feature>
<dbReference type="AlphaFoldDB" id="A0A9Q4DRX6"/>
<comment type="caution">
    <text evidence="8">The sequence shown here is derived from an EMBL/GenBank/DDBJ whole genome shotgun (WGS) entry which is preliminary data.</text>
</comment>
<dbReference type="PANTHER" id="PTHR45663">
    <property type="entry name" value="GEO12009P1"/>
    <property type="match status" value="1"/>
</dbReference>
<evidence type="ECO:0000313" key="9">
    <source>
        <dbReference type="Proteomes" id="UP001070352"/>
    </source>
</evidence>
<dbReference type="PRINTS" id="PR00421">
    <property type="entry name" value="THIOREDOXIN"/>
</dbReference>
<evidence type="ECO:0000256" key="4">
    <source>
        <dbReference type="ARBA" id="ARBA00022982"/>
    </source>
</evidence>
<dbReference type="InterPro" id="IPR013766">
    <property type="entry name" value="Thioredoxin_domain"/>
</dbReference>
<dbReference type="Gene3D" id="3.40.30.10">
    <property type="entry name" value="Glutaredoxin"/>
    <property type="match status" value="1"/>
</dbReference>
<name>A0A9Q4DRX6_BACSC</name>
<keyword evidence="3" id="KW-0813">Transport</keyword>
<dbReference type="Proteomes" id="UP001070352">
    <property type="component" value="Unassembled WGS sequence"/>
</dbReference>
<evidence type="ECO:0000256" key="2">
    <source>
        <dbReference type="ARBA" id="ARBA00020570"/>
    </source>
</evidence>
<sequence length="124" mass="13466">MTILILSLEKSAAGVGANMVDVTGMNSFSEEIKDGVSLVYVYAPWCGPCKVISPALVDLSEQYPDVKFLKVNSETGADILTMLGVSTIPTVLIFKDGKRFSEDVGFRPNSIFEKNLKNAISRSE</sequence>
<dbReference type="PANTHER" id="PTHR45663:SF11">
    <property type="entry name" value="GEO12009P1"/>
    <property type="match status" value="1"/>
</dbReference>
<evidence type="ECO:0000256" key="6">
    <source>
        <dbReference type="ARBA" id="ARBA00023284"/>
    </source>
</evidence>
<dbReference type="EMBL" id="JALANJ010000053">
    <property type="protein sequence ID" value="MCY8123070.1"/>
    <property type="molecule type" value="Genomic_DNA"/>
</dbReference>
<keyword evidence="4" id="KW-0249">Electron transport</keyword>
<evidence type="ECO:0000256" key="1">
    <source>
        <dbReference type="ARBA" id="ARBA00008987"/>
    </source>
</evidence>
<protein>
    <recommendedName>
        <fullName evidence="2">Thioredoxin</fullName>
    </recommendedName>
</protein>
<proteinExistence type="inferred from homology"/>
<dbReference type="GO" id="GO:0005737">
    <property type="term" value="C:cytoplasm"/>
    <property type="evidence" value="ECO:0007669"/>
    <property type="project" value="TreeGrafter"/>
</dbReference>
<dbReference type="PROSITE" id="PS00194">
    <property type="entry name" value="THIOREDOXIN_1"/>
    <property type="match status" value="1"/>
</dbReference>
<dbReference type="PROSITE" id="PS51352">
    <property type="entry name" value="THIOREDOXIN_2"/>
    <property type="match status" value="1"/>
</dbReference>